<feature type="domain" description="Cbl-PTB" evidence="3">
    <location>
        <begin position="1"/>
        <end position="303"/>
    </location>
</feature>
<keyword evidence="1" id="KW-0479">Metal-binding</keyword>
<comment type="domain">
    <text evidence="1">The N-terminus is composed of the phosphotyrosine binding (PTB) domain, a short linker region and the RING-type zinc finger. The PTB domain, which is also called TKB (tyrosine kinase binding) domain, is composed of three different subdomains: a four-helix bundle (4H), a calcium-binding EF hand and a divergent SH2 domain.</text>
</comment>
<comment type="pathway">
    <text evidence="1">Protein modification; protein ubiquitination.</text>
</comment>
<dbReference type="InterPro" id="IPR036537">
    <property type="entry name" value="Adaptor_Cbl_N_dom_sf"/>
</dbReference>
<dbReference type="GO" id="GO:0017124">
    <property type="term" value="F:SH3 domain binding"/>
    <property type="evidence" value="ECO:0007669"/>
    <property type="project" value="TreeGrafter"/>
</dbReference>
<feature type="region of interest" description="Disordered" evidence="2">
    <location>
        <begin position="168"/>
        <end position="222"/>
    </location>
</feature>
<dbReference type="Pfam" id="PF02262">
    <property type="entry name" value="Cbl_N"/>
    <property type="match status" value="1"/>
</dbReference>
<evidence type="ECO:0000313" key="4">
    <source>
        <dbReference type="EMBL" id="CAL1574154.1"/>
    </source>
</evidence>
<dbReference type="InterPro" id="IPR024162">
    <property type="entry name" value="Adaptor_Cbl"/>
</dbReference>
<name>A0AAV2J9A5_KNICA</name>
<dbReference type="GO" id="GO:0030971">
    <property type="term" value="F:receptor tyrosine kinase binding"/>
    <property type="evidence" value="ECO:0007669"/>
    <property type="project" value="TreeGrafter"/>
</dbReference>
<dbReference type="GO" id="GO:0023051">
    <property type="term" value="P:regulation of signaling"/>
    <property type="evidence" value="ECO:0007669"/>
    <property type="project" value="InterPro"/>
</dbReference>
<reference evidence="4 5" key="1">
    <citation type="submission" date="2024-04" db="EMBL/GenBank/DDBJ databases">
        <authorList>
            <person name="Waldvogel A.-M."/>
            <person name="Schoenle A."/>
        </authorList>
    </citation>
    <scope>NUCLEOTIDE SEQUENCE [LARGE SCALE GENOMIC DNA]</scope>
</reference>
<proteinExistence type="predicted"/>
<accession>A0AAV2J9A5</accession>
<dbReference type="PANTHER" id="PTHR23007:SF3">
    <property type="entry name" value="E3 UBIQUITIN-PROTEIN LIGASE CBL-B"/>
    <property type="match status" value="1"/>
</dbReference>
<gene>
    <name evidence="4" type="ORF">KC01_LOCUS5909</name>
</gene>
<keyword evidence="1" id="KW-0106">Calcium</keyword>
<dbReference type="GO" id="GO:0005886">
    <property type="term" value="C:plasma membrane"/>
    <property type="evidence" value="ECO:0007669"/>
    <property type="project" value="TreeGrafter"/>
</dbReference>
<dbReference type="GO" id="GO:0008270">
    <property type="term" value="F:zinc ion binding"/>
    <property type="evidence" value="ECO:0007669"/>
    <property type="project" value="UniProtKB-KW"/>
</dbReference>
<dbReference type="GO" id="GO:0061630">
    <property type="term" value="F:ubiquitin protein ligase activity"/>
    <property type="evidence" value="ECO:0007669"/>
    <property type="project" value="UniProtKB-EC"/>
</dbReference>
<comment type="function">
    <text evidence="1">E3 ubiquitin-protein ligase which accepts ubiquitin from specific E2 ubiquitin-conjugating enzymes, and transfers it to substrates, generally promoting their degradation by the proteasome.</text>
</comment>
<sequence>MDKVVRLCQNPRLQLKNSPPYILDILPDAYQHLRLILGKYEENQNLTQLSENEYFKIYIDSLMKKSKRAIRLFKEGKERMYEEQSQDRRNLTKLSLIFSHMLAEIKAIFPGGHFQGDTFRITKADAADFWRRFFGDNFSPRGKTGISLKVTAQCTQAVHPVSASSQCTQAVHPGSAPSQCTQAAHPGSAPSQRTQAAHPGSAPSQCTQSVHPGSAPRQCTQAVHPVSAPSQCTQSVHPVSAPSQCTQSVHPVSAPSQCTQAVHPVSAPRQCTQAVHPGSAPRQCTQAVHPGSAPRQSTQDPRE</sequence>
<dbReference type="GO" id="GO:0045121">
    <property type="term" value="C:membrane raft"/>
    <property type="evidence" value="ECO:0007669"/>
    <property type="project" value="TreeGrafter"/>
</dbReference>
<dbReference type="InterPro" id="IPR003153">
    <property type="entry name" value="Adaptor_Cbl_N_hlx"/>
</dbReference>
<organism evidence="4 5">
    <name type="scientific">Knipowitschia caucasica</name>
    <name type="common">Caucasian dwarf goby</name>
    <name type="synonym">Pomatoschistus caucasicus</name>
    <dbReference type="NCBI Taxonomy" id="637954"/>
    <lineage>
        <taxon>Eukaryota</taxon>
        <taxon>Metazoa</taxon>
        <taxon>Chordata</taxon>
        <taxon>Craniata</taxon>
        <taxon>Vertebrata</taxon>
        <taxon>Euteleostomi</taxon>
        <taxon>Actinopterygii</taxon>
        <taxon>Neopterygii</taxon>
        <taxon>Teleostei</taxon>
        <taxon>Neoteleostei</taxon>
        <taxon>Acanthomorphata</taxon>
        <taxon>Gobiaria</taxon>
        <taxon>Gobiiformes</taxon>
        <taxon>Gobioidei</taxon>
        <taxon>Gobiidae</taxon>
        <taxon>Gobiinae</taxon>
        <taxon>Knipowitschia</taxon>
    </lineage>
</organism>
<dbReference type="EC" id="2.3.2.27" evidence="1"/>
<dbReference type="GO" id="GO:0007166">
    <property type="term" value="P:cell surface receptor signaling pathway"/>
    <property type="evidence" value="ECO:0007669"/>
    <property type="project" value="InterPro"/>
</dbReference>
<dbReference type="EMBL" id="OZ035833">
    <property type="protein sequence ID" value="CAL1574154.1"/>
    <property type="molecule type" value="Genomic_DNA"/>
</dbReference>
<dbReference type="SUPFAM" id="SSF47668">
    <property type="entry name" value="N-terminal domain of cbl (N-cbl)"/>
    <property type="match status" value="1"/>
</dbReference>
<feature type="region of interest" description="Disordered" evidence="2">
    <location>
        <begin position="231"/>
        <end position="250"/>
    </location>
</feature>
<dbReference type="GO" id="GO:0001784">
    <property type="term" value="F:phosphotyrosine residue binding"/>
    <property type="evidence" value="ECO:0007669"/>
    <property type="project" value="UniProtKB-UniRule"/>
</dbReference>
<dbReference type="AlphaFoldDB" id="A0AAV2J9A5"/>
<dbReference type="PANTHER" id="PTHR23007">
    <property type="entry name" value="CBL"/>
    <property type="match status" value="1"/>
</dbReference>
<protein>
    <recommendedName>
        <fullName evidence="1">E3 ubiquitin-protein ligase CBL</fullName>
        <ecNumber evidence="1">2.3.2.27</ecNumber>
    </recommendedName>
</protein>
<keyword evidence="1" id="KW-0833">Ubl conjugation pathway</keyword>
<dbReference type="Proteomes" id="UP001497482">
    <property type="component" value="Chromosome 11"/>
</dbReference>
<keyword evidence="1" id="KW-0863">Zinc-finger</keyword>
<evidence type="ECO:0000259" key="3">
    <source>
        <dbReference type="PROSITE" id="PS51506"/>
    </source>
</evidence>
<keyword evidence="1" id="KW-0808">Transferase</keyword>
<feature type="region of interest" description="Disordered" evidence="2">
    <location>
        <begin position="263"/>
        <end position="303"/>
    </location>
</feature>
<dbReference type="Gene3D" id="1.10.238.10">
    <property type="entry name" value="EF-hand"/>
    <property type="match status" value="1"/>
</dbReference>
<evidence type="ECO:0000313" key="5">
    <source>
        <dbReference type="Proteomes" id="UP001497482"/>
    </source>
</evidence>
<dbReference type="GO" id="GO:0005509">
    <property type="term" value="F:calcium ion binding"/>
    <property type="evidence" value="ECO:0007669"/>
    <property type="project" value="UniProtKB-UniRule"/>
</dbReference>
<dbReference type="PROSITE" id="PS51506">
    <property type="entry name" value="CBL_PTB"/>
    <property type="match status" value="1"/>
</dbReference>
<evidence type="ECO:0000256" key="2">
    <source>
        <dbReference type="SAM" id="MobiDB-lite"/>
    </source>
</evidence>
<comment type="catalytic activity">
    <reaction evidence="1">
        <text>S-ubiquitinyl-[E2 ubiquitin-conjugating enzyme]-L-cysteine + [acceptor protein]-L-lysine = [E2 ubiquitin-conjugating enzyme]-L-cysteine + N(6)-ubiquitinyl-[acceptor protein]-L-lysine.</text>
        <dbReference type="EC" id="2.3.2.27"/>
    </reaction>
</comment>
<feature type="compositionally biased region" description="Polar residues" evidence="2">
    <location>
        <begin position="294"/>
        <end position="303"/>
    </location>
</feature>
<dbReference type="InterPro" id="IPR024159">
    <property type="entry name" value="Cbl_PTB"/>
</dbReference>
<keyword evidence="1" id="KW-0862">Zinc</keyword>
<evidence type="ECO:0000256" key="1">
    <source>
        <dbReference type="RuleBase" id="RU367001"/>
    </source>
</evidence>
<feature type="compositionally biased region" description="Polar residues" evidence="2">
    <location>
        <begin position="202"/>
        <end position="221"/>
    </location>
</feature>
<keyword evidence="5" id="KW-1185">Reference proteome</keyword>
<dbReference type="Gene3D" id="1.20.930.20">
    <property type="entry name" value="Adaptor protein Cbl, N-terminal domain"/>
    <property type="match status" value="1"/>
</dbReference>
<dbReference type="FunFam" id="1.20.930.20:FF:000001">
    <property type="entry name" value="E3 ubiquitin-protein ligase CBL"/>
    <property type="match status" value="1"/>
</dbReference>